<dbReference type="SFLD" id="SFLDS00029">
    <property type="entry name" value="Radical_SAM"/>
    <property type="match status" value="1"/>
</dbReference>
<comment type="cofactor">
    <cofactor evidence="1">
        <name>[4Fe-4S] cluster</name>
        <dbReference type="ChEBI" id="CHEBI:49883"/>
    </cofactor>
</comment>
<keyword evidence="2" id="KW-0949">S-adenosyl-L-methionine</keyword>
<protein>
    <submittedName>
        <fullName evidence="8">Radical SAM protein</fullName>
    </submittedName>
</protein>
<feature type="domain" description="Radical SAM core" evidence="6">
    <location>
        <begin position="27"/>
        <end position="176"/>
    </location>
</feature>
<sequence>MIPAFQDRLQSVNSEFENFESLQTLQVNLGTICNLHCTHCHVDASSRGKEIMGKEVMSQIVEYLSRHPQLILDITGGCPEMNPHFRFLIEQTAGLASRRMLRSNLVIMAENGWQWLPDFCREQELVVVGSLPCYLEENVDRQRGSGVYHKSIEVLKKLKALGYGTELELNLVYNPGGNYIPGPQMELEEAYKAELRARHSIIFNHLFTITNAPIGRFKEHLEADGSYTDYLRKLANRFNPDAAGNIMCRTLVSVDWRGIVYNCDFNQALGLPITADDGSAVTLSDLDGVVMSGKKIRLSQHCYCCTAGEGSSCTGALTQ</sequence>
<name>A0A0B5BDV8_9BACT</name>
<dbReference type="PANTHER" id="PTHR43728:SF1">
    <property type="entry name" value="FE-S OXIDOREDUCTASE"/>
    <property type="match status" value="1"/>
</dbReference>
<dbReference type="HOGENOM" id="CLU_050695_0_0_7"/>
<dbReference type="PANTHER" id="PTHR43728">
    <property type="entry name" value="SLR0304 PROTEIN"/>
    <property type="match status" value="1"/>
</dbReference>
<dbReference type="EMBL" id="CP009788">
    <property type="protein sequence ID" value="AJE04888.1"/>
    <property type="molecule type" value="Genomic_DNA"/>
</dbReference>
<reference evidence="8 9" key="1">
    <citation type="journal article" date="2015" name="Genome Announc.">
        <title>Complete Genome of Geobacter pickeringii G13T, a Metal-Reducing Isolate from Sedimentary Kaolin Deposits.</title>
        <authorList>
            <person name="Badalamenti J.P."/>
            <person name="Bond D.R."/>
        </authorList>
    </citation>
    <scope>NUCLEOTIDE SEQUENCE [LARGE SCALE GENOMIC DNA]</scope>
    <source>
        <strain evidence="8 9">G13</strain>
    </source>
</reference>
<proteinExistence type="predicted"/>
<dbReference type="CDD" id="cd01335">
    <property type="entry name" value="Radical_SAM"/>
    <property type="match status" value="1"/>
</dbReference>
<evidence type="ECO:0000256" key="5">
    <source>
        <dbReference type="ARBA" id="ARBA00023014"/>
    </source>
</evidence>
<dbReference type="GO" id="GO:0046872">
    <property type="term" value="F:metal ion binding"/>
    <property type="evidence" value="ECO:0007669"/>
    <property type="project" value="UniProtKB-KW"/>
</dbReference>
<dbReference type="OrthoDB" id="9810775at2"/>
<organism evidence="8 9">
    <name type="scientific">Geobacter pickeringii</name>
    <dbReference type="NCBI Taxonomy" id="345632"/>
    <lineage>
        <taxon>Bacteria</taxon>
        <taxon>Pseudomonadati</taxon>
        <taxon>Thermodesulfobacteriota</taxon>
        <taxon>Desulfuromonadia</taxon>
        <taxon>Geobacterales</taxon>
        <taxon>Geobacteraceae</taxon>
        <taxon>Geobacter</taxon>
    </lineage>
</organism>
<evidence type="ECO:0000256" key="1">
    <source>
        <dbReference type="ARBA" id="ARBA00001966"/>
    </source>
</evidence>
<dbReference type="InterPro" id="IPR013785">
    <property type="entry name" value="Aldolase_TIM"/>
</dbReference>
<feature type="domain" description="Arsenosugar biosynthesis radical SAM protein ArsS-like C-terminal" evidence="7">
    <location>
        <begin position="180"/>
        <end position="316"/>
    </location>
</feature>
<evidence type="ECO:0000259" key="7">
    <source>
        <dbReference type="Pfam" id="PF12345"/>
    </source>
</evidence>
<keyword evidence="9" id="KW-1185">Reference proteome</keyword>
<dbReference type="Gene3D" id="3.20.20.70">
    <property type="entry name" value="Aldolase class I"/>
    <property type="match status" value="1"/>
</dbReference>
<dbReference type="Pfam" id="PF04055">
    <property type="entry name" value="Radical_SAM"/>
    <property type="match status" value="1"/>
</dbReference>
<gene>
    <name evidence="8" type="ORF">GPICK_10060</name>
</gene>
<dbReference type="InterPro" id="IPR007197">
    <property type="entry name" value="rSAM"/>
</dbReference>
<dbReference type="InterPro" id="IPR024521">
    <property type="entry name" value="ArsS-like_C"/>
</dbReference>
<dbReference type="NCBIfam" id="TIGR04167">
    <property type="entry name" value="rSAM_SeCys"/>
    <property type="match status" value="1"/>
</dbReference>
<dbReference type="InterPro" id="IPR026351">
    <property type="entry name" value="rSAM_ArsS-like"/>
</dbReference>
<dbReference type="STRING" id="345632.GPICK_10060"/>
<dbReference type="AlphaFoldDB" id="A0A0B5BDV8"/>
<evidence type="ECO:0000313" key="9">
    <source>
        <dbReference type="Proteomes" id="UP000057609"/>
    </source>
</evidence>
<keyword evidence="5" id="KW-0411">Iron-sulfur</keyword>
<evidence type="ECO:0000256" key="4">
    <source>
        <dbReference type="ARBA" id="ARBA00023004"/>
    </source>
</evidence>
<keyword evidence="4" id="KW-0408">Iron</keyword>
<dbReference type="SUPFAM" id="SSF102114">
    <property type="entry name" value="Radical SAM enzymes"/>
    <property type="match status" value="1"/>
</dbReference>
<dbReference type="KEGG" id="gpi:GPICK_10060"/>
<evidence type="ECO:0000259" key="6">
    <source>
        <dbReference type="Pfam" id="PF04055"/>
    </source>
</evidence>
<accession>A0A0B5BDV8</accession>
<evidence type="ECO:0000313" key="8">
    <source>
        <dbReference type="EMBL" id="AJE04888.1"/>
    </source>
</evidence>
<dbReference type="RefSeq" id="WP_039745633.1">
    <property type="nucleotide sequence ID" value="NZ_CP009788.1"/>
</dbReference>
<dbReference type="GO" id="GO:0051536">
    <property type="term" value="F:iron-sulfur cluster binding"/>
    <property type="evidence" value="ECO:0007669"/>
    <property type="project" value="UniProtKB-KW"/>
</dbReference>
<dbReference type="Proteomes" id="UP000057609">
    <property type="component" value="Chromosome"/>
</dbReference>
<evidence type="ECO:0000256" key="3">
    <source>
        <dbReference type="ARBA" id="ARBA00022723"/>
    </source>
</evidence>
<dbReference type="GO" id="GO:0003824">
    <property type="term" value="F:catalytic activity"/>
    <property type="evidence" value="ECO:0007669"/>
    <property type="project" value="InterPro"/>
</dbReference>
<dbReference type="Pfam" id="PF12345">
    <property type="entry name" value="DUF3641"/>
    <property type="match status" value="1"/>
</dbReference>
<keyword evidence="3" id="KW-0479">Metal-binding</keyword>
<evidence type="ECO:0000256" key="2">
    <source>
        <dbReference type="ARBA" id="ARBA00022691"/>
    </source>
</evidence>
<dbReference type="InterPro" id="IPR058240">
    <property type="entry name" value="rSAM_sf"/>
</dbReference>